<organism evidence="1 2">
    <name type="scientific">Sphaeroforma arctica JP610</name>
    <dbReference type="NCBI Taxonomy" id="667725"/>
    <lineage>
        <taxon>Eukaryota</taxon>
        <taxon>Ichthyosporea</taxon>
        <taxon>Ichthyophonida</taxon>
        <taxon>Sphaeroforma</taxon>
    </lineage>
</organism>
<keyword evidence="2" id="KW-1185">Reference proteome</keyword>
<reference evidence="1 2" key="1">
    <citation type="submission" date="2011-02" db="EMBL/GenBank/DDBJ databases">
        <title>The Genome Sequence of Sphaeroforma arctica JP610.</title>
        <authorList>
            <consortium name="The Broad Institute Genome Sequencing Platform"/>
            <person name="Russ C."/>
            <person name="Cuomo C."/>
            <person name="Young S.K."/>
            <person name="Zeng Q."/>
            <person name="Gargeya S."/>
            <person name="Alvarado L."/>
            <person name="Berlin A."/>
            <person name="Chapman S.B."/>
            <person name="Chen Z."/>
            <person name="Freedman E."/>
            <person name="Gellesch M."/>
            <person name="Goldberg J."/>
            <person name="Griggs A."/>
            <person name="Gujja S."/>
            <person name="Heilman E."/>
            <person name="Heiman D."/>
            <person name="Howarth C."/>
            <person name="Mehta T."/>
            <person name="Neiman D."/>
            <person name="Pearson M."/>
            <person name="Roberts A."/>
            <person name="Saif S."/>
            <person name="Shea T."/>
            <person name="Shenoy N."/>
            <person name="Sisk P."/>
            <person name="Stolte C."/>
            <person name="Sykes S."/>
            <person name="White J."/>
            <person name="Yandava C."/>
            <person name="Burger G."/>
            <person name="Gray M.W."/>
            <person name="Holland P.W.H."/>
            <person name="King N."/>
            <person name="Lang F.B.F."/>
            <person name="Roger A.J."/>
            <person name="Ruiz-Trillo I."/>
            <person name="Haas B."/>
            <person name="Nusbaum C."/>
            <person name="Birren B."/>
        </authorList>
    </citation>
    <scope>NUCLEOTIDE SEQUENCE [LARGE SCALE GENOMIC DNA]</scope>
    <source>
        <strain evidence="1 2">JP610</strain>
    </source>
</reference>
<sequence length="35" mass="3853">VWITNAYEHDGAKVAGDEILAKLLGMVSGHEFFAY</sequence>
<gene>
    <name evidence="1" type="ORF">SARC_16383</name>
</gene>
<protein>
    <submittedName>
        <fullName evidence="1">Uncharacterized protein</fullName>
    </submittedName>
</protein>
<accession>A0A0L0F324</accession>
<feature type="non-terminal residue" evidence="1">
    <location>
        <position position="1"/>
    </location>
</feature>
<dbReference type="GeneID" id="25916887"/>
<dbReference type="RefSeq" id="XP_014144984.1">
    <property type="nucleotide sequence ID" value="XM_014289509.1"/>
</dbReference>
<evidence type="ECO:0000313" key="2">
    <source>
        <dbReference type="Proteomes" id="UP000054560"/>
    </source>
</evidence>
<dbReference type="Proteomes" id="UP000054560">
    <property type="component" value="Unassembled WGS sequence"/>
</dbReference>
<proteinExistence type="predicted"/>
<dbReference type="EMBL" id="KQ249557">
    <property type="protein sequence ID" value="KNC71082.1"/>
    <property type="molecule type" value="Genomic_DNA"/>
</dbReference>
<evidence type="ECO:0000313" key="1">
    <source>
        <dbReference type="EMBL" id="KNC71082.1"/>
    </source>
</evidence>
<dbReference type="AlphaFoldDB" id="A0A0L0F324"/>
<name>A0A0L0F324_9EUKA</name>